<dbReference type="InParanoid" id="A0A4Q1BFP7"/>
<dbReference type="VEuPathDB" id="FungiDB:TREMEDRAFT_65064"/>
<comment type="caution">
    <text evidence="1">The sequence shown here is derived from an EMBL/GenBank/DDBJ whole genome shotgun (WGS) entry which is preliminary data.</text>
</comment>
<evidence type="ECO:0000313" key="2">
    <source>
        <dbReference type="Proteomes" id="UP000289152"/>
    </source>
</evidence>
<sequence length="113" mass="11759">MYLVCCIRLSPPQLPGNETLWLGPSKGSDHSGVERLPLGLISTQGSCQLKCVGALLPKSSNQASVERGEGLEEIGVVVGNVTPLPMQRIGSSPLVKTFFVAASMPGSGGVRPD</sequence>
<dbReference type="EMBL" id="SDIL01000157">
    <property type="protein sequence ID" value="RXK35123.1"/>
    <property type="molecule type" value="Genomic_DNA"/>
</dbReference>
<protein>
    <submittedName>
        <fullName evidence="1">Uncharacterized protein</fullName>
    </submittedName>
</protein>
<keyword evidence="2" id="KW-1185">Reference proteome</keyword>
<proteinExistence type="predicted"/>
<gene>
    <name evidence="1" type="ORF">M231_07616</name>
</gene>
<reference evidence="1 2" key="1">
    <citation type="submission" date="2016-06" db="EMBL/GenBank/DDBJ databases">
        <title>Evolution of pathogenesis and genome organization in the Tremellales.</title>
        <authorList>
            <person name="Cuomo C."/>
            <person name="Litvintseva A."/>
            <person name="Heitman J."/>
            <person name="Chen Y."/>
            <person name="Sun S."/>
            <person name="Springer D."/>
            <person name="Dromer F."/>
            <person name="Young S."/>
            <person name="Zeng Q."/>
            <person name="Chapman S."/>
            <person name="Gujja S."/>
            <person name="Saif S."/>
            <person name="Birren B."/>
        </authorList>
    </citation>
    <scope>NUCLEOTIDE SEQUENCE [LARGE SCALE GENOMIC DNA]</scope>
    <source>
        <strain evidence="1 2">ATCC 28783</strain>
    </source>
</reference>
<organism evidence="1 2">
    <name type="scientific">Tremella mesenterica</name>
    <name type="common">Jelly fungus</name>
    <dbReference type="NCBI Taxonomy" id="5217"/>
    <lineage>
        <taxon>Eukaryota</taxon>
        <taxon>Fungi</taxon>
        <taxon>Dikarya</taxon>
        <taxon>Basidiomycota</taxon>
        <taxon>Agaricomycotina</taxon>
        <taxon>Tremellomycetes</taxon>
        <taxon>Tremellales</taxon>
        <taxon>Tremellaceae</taxon>
        <taxon>Tremella</taxon>
    </lineage>
</organism>
<evidence type="ECO:0000313" key="1">
    <source>
        <dbReference type="EMBL" id="RXK35123.1"/>
    </source>
</evidence>
<dbReference type="AlphaFoldDB" id="A0A4Q1BFP7"/>
<name>A0A4Q1BFP7_TREME</name>
<accession>A0A4Q1BFP7</accession>
<dbReference type="Proteomes" id="UP000289152">
    <property type="component" value="Unassembled WGS sequence"/>
</dbReference>